<name>A0A3A8KBH6_9BACT</name>
<dbReference type="RefSeq" id="WP_120605494.1">
    <property type="nucleotide sequence ID" value="NZ_JABFJX010000069.1"/>
</dbReference>
<reference evidence="2" key="1">
    <citation type="submission" date="2018-09" db="EMBL/GenBank/DDBJ databases">
        <authorList>
            <person name="Livingstone P.G."/>
            <person name="Whitworth D.E."/>
        </authorList>
    </citation>
    <scope>NUCLEOTIDE SEQUENCE [LARGE SCALE GENOMIC DNA]</scope>
    <source>
        <strain evidence="2">CA043D</strain>
    </source>
</reference>
<gene>
    <name evidence="1" type="ORF">D7X32_27235</name>
</gene>
<proteinExistence type="predicted"/>
<dbReference type="AlphaFoldDB" id="A0A3A8KBH6"/>
<protein>
    <submittedName>
        <fullName evidence="1">Uncharacterized protein</fullName>
    </submittedName>
</protein>
<keyword evidence="2" id="KW-1185">Reference proteome</keyword>
<evidence type="ECO:0000313" key="1">
    <source>
        <dbReference type="EMBL" id="RKG99163.1"/>
    </source>
</evidence>
<dbReference type="Proteomes" id="UP000268313">
    <property type="component" value="Unassembled WGS sequence"/>
</dbReference>
<evidence type="ECO:0000313" key="2">
    <source>
        <dbReference type="Proteomes" id="UP000268313"/>
    </source>
</evidence>
<sequence>MEMVFAAAVIFFLGILVGRTVGYRLFRFETVMVLEADSAKGCAGYMGTGEIYLDRHFGQSDGRYKMACGERVRLSAEAQVVCHCP</sequence>
<organism evidence="1 2">
    <name type="scientific">Corallococcus carmarthensis</name>
    <dbReference type="NCBI Taxonomy" id="2316728"/>
    <lineage>
        <taxon>Bacteria</taxon>
        <taxon>Pseudomonadati</taxon>
        <taxon>Myxococcota</taxon>
        <taxon>Myxococcia</taxon>
        <taxon>Myxococcales</taxon>
        <taxon>Cystobacterineae</taxon>
        <taxon>Myxococcaceae</taxon>
        <taxon>Corallococcus</taxon>
    </lineage>
</organism>
<accession>A0A3A8KBH6</accession>
<dbReference type="EMBL" id="RAWE01000120">
    <property type="protein sequence ID" value="RKG99163.1"/>
    <property type="molecule type" value="Genomic_DNA"/>
</dbReference>
<comment type="caution">
    <text evidence="1">The sequence shown here is derived from an EMBL/GenBank/DDBJ whole genome shotgun (WGS) entry which is preliminary data.</text>
</comment>